<evidence type="ECO:0000256" key="1">
    <source>
        <dbReference type="SAM" id="Phobius"/>
    </source>
</evidence>
<feature type="transmembrane region" description="Helical" evidence="1">
    <location>
        <begin position="47"/>
        <end position="71"/>
    </location>
</feature>
<sequence length="84" mass="8865">MVGLLYALVWEALIGQFVPGAQALSIQQWSLAITERIIGAPAEQLGATSAVGLGAAVALLLIVTVGATWYAGRRLRTIRLTSEM</sequence>
<keyword evidence="1" id="KW-0472">Membrane</keyword>
<protein>
    <recommendedName>
        <fullName evidence="4">ABC transporter permease</fullName>
    </recommendedName>
</protein>
<evidence type="ECO:0008006" key="4">
    <source>
        <dbReference type="Google" id="ProtNLM"/>
    </source>
</evidence>
<proteinExistence type="predicted"/>
<keyword evidence="1" id="KW-0812">Transmembrane</keyword>
<accession>A0ABZ1B220</accession>
<dbReference type="EMBL" id="CP141261">
    <property type="protein sequence ID" value="WRL64860.1"/>
    <property type="molecule type" value="Genomic_DNA"/>
</dbReference>
<dbReference type="Proteomes" id="UP001324287">
    <property type="component" value="Chromosome"/>
</dbReference>
<keyword evidence="3" id="KW-1185">Reference proteome</keyword>
<evidence type="ECO:0000313" key="2">
    <source>
        <dbReference type="EMBL" id="WRL64860.1"/>
    </source>
</evidence>
<reference evidence="2 3" key="1">
    <citation type="submission" date="2023-12" db="EMBL/GenBank/DDBJ databases">
        <title>Blastococcus brunescens sp. nov., an actonobacterium isolated from sandstone collected in sahara desert.</title>
        <authorList>
            <person name="Gtari M."/>
            <person name="Ghodhbane F."/>
        </authorList>
    </citation>
    <scope>NUCLEOTIDE SEQUENCE [LARGE SCALE GENOMIC DNA]</scope>
    <source>
        <strain evidence="2 3">BMG 8361</strain>
    </source>
</reference>
<evidence type="ECO:0000313" key="3">
    <source>
        <dbReference type="Proteomes" id="UP001324287"/>
    </source>
</evidence>
<name>A0ABZ1B220_9ACTN</name>
<gene>
    <name evidence="2" type="ORF">U6N30_03710</name>
</gene>
<dbReference type="RefSeq" id="WP_324276185.1">
    <property type="nucleotide sequence ID" value="NZ_CP141261.1"/>
</dbReference>
<keyword evidence="1" id="KW-1133">Transmembrane helix</keyword>
<organism evidence="2 3">
    <name type="scientific">Blastococcus brunescens</name>
    <dbReference type="NCBI Taxonomy" id="1564165"/>
    <lineage>
        <taxon>Bacteria</taxon>
        <taxon>Bacillati</taxon>
        <taxon>Actinomycetota</taxon>
        <taxon>Actinomycetes</taxon>
        <taxon>Geodermatophilales</taxon>
        <taxon>Geodermatophilaceae</taxon>
        <taxon>Blastococcus</taxon>
    </lineage>
</organism>